<evidence type="ECO:0000256" key="1">
    <source>
        <dbReference type="ARBA" id="ARBA00023172"/>
    </source>
</evidence>
<comment type="caution">
    <text evidence="4">The sequence shown here is derived from an EMBL/GenBank/DDBJ whole genome shotgun (WGS) entry which is preliminary data.</text>
</comment>
<dbReference type="SUPFAM" id="SSF56349">
    <property type="entry name" value="DNA breaking-rejoining enzymes"/>
    <property type="match status" value="1"/>
</dbReference>
<dbReference type="CDD" id="cd00397">
    <property type="entry name" value="DNA_BRE_C"/>
    <property type="match status" value="1"/>
</dbReference>
<dbReference type="InterPro" id="IPR013762">
    <property type="entry name" value="Integrase-like_cat_sf"/>
</dbReference>
<accession>A0ABD2XP46</accession>
<feature type="region of interest" description="Disordered" evidence="2">
    <location>
        <begin position="264"/>
        <end position="306"/>
    </location>
</feature>
<protein>
    <recommendedName>
        <fullName evidence="3">Tyr recombinase domain-containing protein</fullName>
    </recommendedName>
</protein>
<gene>
    <name evidence="4" type="ORF">TKK_000726</name>
</gene>
<dbReference type="InterPro" id="IPR011010">
    <property type="entry name" value="DNA_brk_join_enz"/>
</dbReference>
<dbReference type="InterPro" id="IPR002104">
    <property type="entry name" value="Integrase_catalytic"/>
</dbReference>
<dbReference type="GO" id="GO:0006310">
    <property type="term" value="P:DNA recombination"/>
    <property type="evidence" value="ECO:0007669"/>
    <property type="project" value="UniProtKB-KW"/>
</dbReference>
<sequence length="306" mass="35448">MWSMLRSTLSTNENIDIRQFQRLKNFIKNNSKGYKPKKSEVFQWSHIMKFINDAPDEKYFAHKLTLIFGICGTLRCDEMIKLRVDDVKDLNNNMYLVAIRENKNDYAGQFIIGKLFYKIVKKYISIRPKEYSSERFFVQYHNGKCTRQPIGKHWIGQVPYNVAVFLKLDQPKKYTGHCTRRTSASLLSESGATMQMIKQAGLIHEANKNRVELIPPASGEPQKNNAEPIPSTSVNTVIAPLDAEPPEITNEYAVEDVPWEYFEEELESENGSMNQNTRQQNRFYTANRKRIDSSPPFSTNQCKKSL</sequence>
<dbReference type="Pfam" id="PF00589">
    <property type="entry name" value="Phage_integrase"/>
    <property type="match status" value="1"/>
</dbReference>
<feature type="compositionally biased region" description="Polar residues" evidence="2">
    <location>
        <begin position="295"/>
        <end position="306"/>
    </location>
</feature>
<feature type="domain" description="Tyr recombinase" evidence="3">
    <location>
        <begin position="43"/>
        <end position="200"/>
    </location>
</feature>
<dbReference type="Proteomes" id="UP001627154">
    <property type="component" value="Unassembled WGS sequence"/>
</dbReference>
<organism evidence="4 5">
    <name type="scientific">Trichogramma kaykai</name>
    <dbReference type="NCBI Taxonomy" id="54128"/>
    <lineage>
        <taxon>Eukaryota</taxon>
        <taxon>Metazoa</taxon>
        <taxon>Ecdysozoa</taxon>
        <taxon>Arthropoda</taxon>
        <taxon>Hexapoda</taxon>
        <taxon>Insecta</taxon>
        <taxon>Pterygota</taxon>
        <taxon>Neoptera</taxon>
        <taxon>Endopterygota</taxon>
        <taxon>Hymenoptera</taxon>
        <taxon>Apocrita</taxon>
        <taxon>Proctotrupomorpha</taxon>
        <taxon>Chalcidoidea</taxon>
        <taxon>Trichogrammatidae</taxon>
        <taxon>Trichogramma</taxon>
    </lineage>
</organism>
<dbReference type="EMBL" id="JBJJXI010000018">
    <property type="protein sequence ID" value="KAL3406557.1"/>
    <property type="molecule type" value="Genomic_DNA"/>
</dbReference>
<name>A0ABD2XP46_9HYME</name>
<reference evidence="4 5" key="1">
    <citation type="journal article" date="2024" name="bioRxiv">
        <title>A reference genome for Trichogramma kaykai: A tiny desert-dwelling parasitoid wasp with competing sex-ratio distorters.</title>
        <authorList>
            <person name="Culotta J."/>
            <person name="Lindsey A.R."/>
        </authorList>
    </citation>
    <scope>NUCLEOTIDE SEQUENCE [LARGE SCALE GENOMIC DNA]</scope>
    <source>
        <strain evidence="4 5">KSX58</strain>
    </source>
</reference>
<dbReference type="Gene3D" id="1.10.443.10">
    <property type="entry name" value="Intergrase catalytic core"/>
    <property type="match status" value="1"/>
</dbReference>
<keyword evidence="5" id="KW-1185">Reference proteome</keyword>
<evidence type="ECO:0000259" key="3">
    <source>
        <dbReference type="Pfam" id="PF00589"/>
    </source>
</evidence>
<feature type="compositionally biased region" description="Polar residues" evidence="2">
    <location>
        <begin position="269"/>
        <end position="284"/>
    </location>
</feature>
<evidence type="ECO:0000256" key="2">
    <source>
        <dbReference type="SAM" id="MobiDB-lite"/>
    </source>
</evidence>
<proteinExistence type="predicted"/>
<dbReference type="AlphaFoldDB" id="A0ABD2XP46"/>
<evidence type="ECO:0000313" key="5">
    <source>
        <dbReference type="Proteomes" id="UP001627154"/>
    </source>
</evidence>
<keyword evidence="1" id="KW-0233">DNA recombination</keyword>
<evidence type="ECO:0000313" key="4">
    <source>
        <dbReference type="EMBL" id="KAL3406557.1"/>
    </source>
</evidence>